<dbReference type="Pfam" id="PF11443">
    <property type="entry name" value="DUF2828"/>
    <property type="match status" value="1"/>
</dbReference>
<feature type="domain" description="DUF2828" evidence="1">
    <location>
        <begin position="3"/>
        <end position="92"/>
    </location>
</feature>
<organism evidence="2 3">
    <name type="scientific">Carnegiea gigantea</name>
    <dbReference type="NCBI Taxonomy" id="171969"/>
    <lineage>
        <taxon>Eukaryota</taxon>
        <taxon>Viridiplantae</taxon>
        <taxon>Streptophyta</taxon>
        <taxon>Embryophyta</taxon>
        <taxon>Tracheophyta</taxon>
        <taxon>Spermatophyta</taxon>
        <taxon>Magnoliopsida</taxon>
        <taxon>eudicotyledons</taxon>
        <taxon>Gunneridae</taxon>
        <taxon>Pentapetalae</taxon>
        <taxon>Caryophyllales</taxon>
        <taxon>Cactineae</taxon>
        <taxon>Cactaceae</taxon>
        <taxon>Cactoideae</taxon>
        <taxon>Echinocereeae</taxon>
        <taxon>Carnegiea</taxon>
    </lineage>
</organism>
<evidence type="ECO:0000313" key="3">
    <source>
        <dbReference type="Proteomes" id="UP001153076"/>
    </source>
</evidence>
<gene>
    <name evidence="2" type="ORF">Cgig2_031847</name>
</gene>
<dbReference type="OrthoDB" id="1716605at2759"/>
<evidence type="ECO:0000313" key="2">
    <source>
        <dbReference type="EMBL" id="KAJ8448123.1"/>
    </source>
</evidence>
<sequence length="169" mass="19251">MPVSDLFPELLRSDLESLRCGDVEARSFAAKDCPSNYSVCVRHSLICDSIAKKVFPRESILEYFDIEDVHYVYRVGNRLRKDVLCPLRIILEKKQRKTKVEVMELEWRNMVQAIAENAKLSNYVSDCDVSACMKESTGNVSILMGLLISELSSSPWKQAVYGFHVSPKL</sequence>
<reference evidence="2" key="1">
    <citation type="submission" date="2022-04" db="EMBL/GenBank/DDBJ databases">
        <title>Carnegiea gigantea Genome sequencing and assembly v2.</title>
        <authorList>
            <person name="Copetti D."/>
            <person name="Sanderson M.J."/>
            <person name="Burquez A."/>
            <person name="Wojciechowski M.F."/>
        </authorList>
    </citation>
    <scope>NUCLEOTIDE SEQUENCE</scope>
    <source>
        <strain evidence="2">SGP5-SGP5p</strain>
        <tissue evidence="2">Aerial part</tissue>
    </source>
</reference>
<dbReference type="PANTHER" id="PTHR31373">
    <property type="entry name" value="OS06G0652100 PROTEIN"/>
    <property type="match status" value="1"/>
</dbReference>
<dbReference type="EMBL" id="JAKOGI010000032">
    <property type="protein sequence ID" value="KAJ8448123.1"/>
    <property type="molecule type" value="Genomic_DNA"/>
</dbReference>
<proteinExistence type="predicted"/>
<keyword evidence="3" id="KW-1185">Reference proteome</keyword>
<dbReference type="Proteomes" id="UP001153076">
    <property type="component" value="Unassembled WGS sequence"/>
</dbReference>
<comment type="caution">
    <text evidence="2">The sequence shown here is derived from an EMBL/GenBank/DDBJ whole genome shotgun (WGS) entry which is preliminary data.</text>
</comment>
<dbReference type="PANTHER" id="PTHR31373:SF17">
    <property type="entry name" value="OS06G0652100 PROTEIN"/>
    <property type="match status" value="1"/>
</dbReference>
<evidence type="ECO:0000259" key="1">
    <source>
        <dbReference type="Pfam" id="PF11443"/>
    </source>
</evidence>
<dbReference type="InterPro" id="IPR058580">
    <property type="entry name" value="DUF2828"/>
</dbReference>
<protein>
    <recommendedName>
        <fullName evidence="1">DUF2828 domain-containing protein</fullName>
    </recommendedName>
</protein>
<dbReference type="AlphaFoldDB" id="A0A9Q1QMH3"/>
<accession>A0A9Q1QMH3</accession>
<name>A0A9Q1QMH3_9CARY</name>
<dbReference type="InterPro" id="IPR011205">
    <property type="entry name" value="UCP015417_vWA"/>
</dbReference>